<evidence type="ECO:0000313" key="2">
    <source>
        <dbReference type="EMBL" id="KAK8923816.1"/>
    </source>
</evidence>
<reference evidence="2 3" key="1">
    <citation type="journal article" date="2022" name="Nat. Plants">
        <title>Genomes of leafy and leafless Platanthera orchids illuminate the evolution of mycoheterotrophy.</title>
        <authorList>
            <person name="Li M.H."/>
            <person name="Liu K.W."/>
            <person name="Li Z."/>
            <person name="Lu H.C."/>
            <person name="Ye Q.L."/>
            <person name="Zhang D."/>
            <person name="Wang J.Y."/>
            <person name="Li Y.F."/>
            <person name="Zhong Z.M."/>
            <person name="Liu X."/>
            <person name="Yu X."/>
            <person name="Liu D.K."/>
            <person name="Tu X.D."/>
            <person name="Liu B."/>
            <person name="Hao Y."/>
            <person name="Liao X.Y."/>
            <person name="Jiang Y.T."/>
            <person name="Sun W.H."/>
            <person name="Chen J."/>
            <person name="Chen Y.Q."/>
            <person name="Ai Y."/>
            <person name="Zhai J.W."/>
            <person name="Wu S.S."/>
            <person name="Zhou Z."/>
            <person name="Hsiao Y.Y."/>
            <person name="Wu W.L."/>
            <person name="Chen Y.Y."/>
            <person name="Lin Y.F."/>
            <person name="Hsu J.L."/>
            <person name="Li C.Y."/>
            <person name="Wang Z.W."/>
            <person name="Zhao X."/>
            <person name="Zhong W.Y."/>
            <person name="Ma X.K."/>
            <person name="Ma L."/>
            <person name="Huang J."/>
            <person name="Chen G.Z."/>
            <person name="Huang M.Z."/>
            <person name="Huang L."/>
            <person name="Peng D.H."/>
            <person name="Luo Y.B."/>
            <person name="Zou S.Q."/>
            <person name="Chen S.P."/>
            <person name="Lan S."/>
            <person name="Tsai W.C."/>
            <person name="Van de Peer Y."/>
            <person name="Liu Z.J."/>
        </authorList>
    </citation>
    <scope>NUCLEOTIDE SEQUENCE [LARGE SCALE GENOMIC DNA]</scope>
    <source>
        <strain evidence="2">Lor287</strain>
    </source>
</reference>
<accession>A0AAP0B223</accession>
<organism evidence="2 3">
    <name type="scientific">Platanthera zijinensis</name>
    <dbReference type="NCBI Taxonomy" id="2320716"/>
    <lineage>
        <taxon>Eukaryota</taxon>
        <taxon>Viridiplantae</taxon>
        <taxon>Streptophyta</taxon>
        <taxon>Embryophyta</taxon>
        <taxon>Tracheophyta</taxon>
        <taxon>Spermatophyta</taxon>
        <taxon>Magnoliopsida</taxon>
        <taxon>Liliopsida</taxon>
        <taxon>Asparagales</taxon>
        <taxon>Orchidaceae</taxon>
        <taxon>Orchidoideae</taxon>
        <taxon>Orchideae</taxon>
        <taxon>Orchidinae</taxon>
        <taxon>Platanthera</taxon>
    </lineage>
</organism>
<sequence length="579" mass="62613">MAIGMYSASDPVHVPSADLRSAGPIGAARRQVGVVGSQRQTYIHPSTRTSVANDQFSIHIPVNDLSPSTESSGHRVSTPKSSSFYTIAASEPTMYSISISRGGFSGTRPSNRPNQQIMAHQNATLSNMEWRPKSSQKSRVSSPHSHCSSTFTGSIQVKTADLSEKFSQVNIFDGGPVIIPEHLKVSEAERIHITFGNFGDRFDSMNISSAAFLACENGDGSSDKPSMRFSVPVSVNLHKNNSAITKVDVVNNNLVSSSDSSPLTTEREQAVPVYIECSSPKIIHSYADIGIAQCQDPSFSLPDPQKPENSPSCFFGYDQQSRDCTPFLKDAIDENVHQSFSFASETLGIQQSNWTMMQQQQEHLPVSHLYPQVGVSHLQNFAPHRQIMTPIYVPSPMAMPVYPGNHAYLSSTNGNNCLFMPCGNSNVAAGGLKYSSQHYKPIHAGSPMEYESYPYRAGYTVGNSGAIINAANAGDTAGFKYLDSGLYVQNPQVDTSKIWLHAPGECVTAHPSPYGVPGQYHGGPHSSYPQHSPGSYNASLTASTPGHAHHLVHHHATPGTPAATFQPPQLGYVGWTDNF</sequence>
<dbReference type="PANTHER" id="PTHR47070">
    <property type="entry name" value="HYDROXYPROLINE-RICH GLYCOPROTEIN-LIKE"/>
    <property type="match status" value="1"/>
</dbReference>
<proteinExistence type="predicted"/>
<dbReference type="PANTHER" id="PTHR47070:SF2">
    <property type="entry name" value="OS06G0206100 PROTEIN"/>
    <property type="match status" value="1"/>
</dbReference>
<protein>
    <submittedName>
        <fullName evidence="2">Uncharacterized protein</fullName>
    </submittedName>
</protein>
<feature type="region of interest" description="Disordered" evidence="1">
    <location>
        <begin position="517"/>
        <end position="566"/>
    </location>
</feature>
<evidence type="ECO:0000256" key="1">
    <source>
        <dbReference type="SAM" id="MobiDB-lite"/>
    </source>
</evidence>
<dbReference type="EMBL" id="JBBWWQ010000017">
    <property type="protein sequence ID" value="KAK8923816.1"/>
    <property type="molecule type" value="Genomic_DNA"/>
</dbReference>
<gene>
    <name evidence="2" type="ORF">KSP39_PZI019596</name>
</gene>
<comment type="caution">
    <text evidence="2">The sequence shown here is derived from an EMBL/GenBank/DDBJ whole genome shotgun (WGS) entry which is preliminary data.</text>
</comment>
<keyword evidence="3" id="KW-1185">Reference proteome</keyword>
<evidence type="ECO:0000313" key="3">
    <source>
        <dbReference type="Proteomes" id="UP001418222"/>
    </source>
</evidence>
<dbReference type="Proteomes" id="UP001418222">
    <property type="component" value="Unassembled WGS sequence"/>
</dbReference>
<feature type="compositionally biased region" description="Polar residues" evidence="1">
    <location>
        <begin position="527"/>
        <end position="544"/>
    </location>
</feature>
<feature type="compositionally biased region" description="Basic residues" evidence="1">
    <location>
        <begin position="547"/>
        <end position="556"/>
    </location>
</feature>
<dbReference type="AlphaFoldDB" id="A0AAP0B223"/>
<name>A0AAP0B223_9ASPA</name>